<dbReference type="AlphaFoldDB" id="A0A8E2DGM9"/>
<keyword evidence="2" id="KW-1185">Reference proteome</keyword>
<evidence type="ECO:0008006" key="3">
    <source>
        <dbReference type="Google" id="ProtNLM"/>
    </source>
</evidence>
<name>A0A8E2DGM9_9APHY</name>
<protein>
    <recommendedName>
        <fullName evidence="3">F-box domain-containing protein</fullName>
    </recommendedName>
</protein>
<evidence type="ECO:0000313" key="1">
    <source>
        <dbReference type="EMBL" id="OCH84984.1"/>
    </source>
</evidence>
<accession>A0A8E2DGM9</accession>
<dbReference type="Proteomes" id="UP000250043">
    <property type="component" value="Unassembled WGS sequence"/>
</dbReference>
<proteinExistence type="predicted"/>
<organism evidence="1 2">
    <name type="scientific">Obba rivulosa</name>
    <dbReference type="NCBI Taxonomy" id="1052685"/>
    <lineage>
        <taxon>Eukaryota</taxon>
        <taxon>Fungi</taxon>
        <taxon>Dikarya</taxon>
        <taxon>Basidiomycota</taxon>
        <taxon>Agaricomycotina</taxon>
        <taxon>Agaricomycetes</taxon>
        <taxon>Polyporales</taxon>
        <taxon>Gelatoporiaceae</taxon>
        <taxon>Obba</taxon>
    </lineage>
</organism>
<reference evidence="1 2" key="1">
    <citation type="submission" date="2016-07" db="EMBL/GenBank/DDBJ databases">
        <title>Draft genome of the white-rot fungus Obba rivulosa 3A-2.</title>
        <authorList>
            <consortium name="DOE Joint Genome Institute"/>
            <person name="Miettinen O."/>
            <person name="Riley R."/>
            <person name="Acob R."/>
            <person name="Barry K."/>
            <person name="Cullen D."/>
            <person name="De Vries R."/>
            <person name="Hainaut M."/>
            <person name="Hatakka A."/>
            <person name="Henrissat B."/>
            <person name="Hilden K."/>
            <person name="Kuo R."/>
            <person name="Labutti K."/>
            <person name="Lipzen A."/>
            <person name="Makela M.R."/>
            <person name="Sandor L."/>
            <person name="Spatafora J.W."/>
            <person name="Grigoriev I.V."/>
            <person name="Hibbett D.S."/>
        </authorList>
    </citation>
    <scope>NUCLEOTIDE SEQUENCE [LARGE SCALE GENOMIC DNA]</scope>
    <source>
        <strain evidence="1 2">3A-2</strain>
    </source>
</reference>
<evidence type="ECO:0000313" key="2">
    <source>
        <dbReference type="Proteomes" id="UP000250043"/>
    </source>
</evidence>
<gene>
    <name evidence="1" type="ORF">OBBRIDRAFT_348265</name>
</gene>
<dbReference type="EMBL" id="KV722617">
    <property type="protein sequence ID" value="OCH84984.1"/>
    <property type="molecule type" value="Genomic_DNA"/>
</dbReference>
<sequence length="251" mass="28464">MSFLDTRELLAMMHTCRTLHSEGLPHLLARQHKLHDPRKTRAFCKFVLADTPRRCNLLTVYLEEKRLKRHPELGTALSALGSLKALKIENGTKAYLQLLMHLDSPLKELDIVFHPIPAHALAHVLDRFASSLETLRIFGLPLRALALPPFPRLRKVEMALQDASYDIRILIHAFPHITDFVLSGTRLLSGMSTRVLSDERSIGESTRNPVGRLLRVSPATSIASTSRQSTAKYGIFLYTHFPWMRCRSSKL</sequence>